<protein>
    <recommendedName>
        <fullName evidence="2">UBC core domain-containing protein</fullName>
    </recommendedName>
</protein>
<evidence type="ECO:0000313" key="4">
    <source>
        <dbReference type="Proteomes" id="UP001163046"/>
    </source>
</evidence>
<evidence type="ECO:0000256" key="1">
    <source>
        <dbReference type="SAM" id="MobiDB-lite"/>
    </source>
</evidence>
<dbReference type="InterPro" id="IPR000608">
    <property type="entry name" value="UBC"/>
</dbReference>
<dbReference type="AlphaFoldDB" id="A0A9W9ZLP5"/>
<sequence length="305" mass="34975">MLNVSHHLRKKLFLGDLDENQADRLRDPASSKSKGMQTQGIADENSRSPKNKRKSLPAVPSPEEEKSMNLSVARQRSPANPTQVKAYGPYFLEYTLMAEYNQLRSQRLPGVYVLPAAKSPLIWYGVIFIRMGSYQDGIFKFIMKIPENFPDGDCPSVVFKPPVFHPVVNMETGEVDVKRAFPKWRRNINHLCQVLLYARRIFYKIDMKNPLNPEAAHLYENDRDTFKQKVNMSLRTCLNELHLPLADDPHAIRFVELSPDQHDEIKNQIIDIQSKPESLPTANAHKSGLSWMKKGSNQIFSKQES</sequence>
<feature type="compositionally biased region" description="Polar residues" evidence="1">
    <location>
        <begin position="68"/>
        <end position="80"/>
    </location>
</feature>
<dbReference type="InterPro" id="IPR050113">
    <property type="entry name" value="Ub_conjugating_enzyme"/>
</dbReference>
<feature type="compositionally biased region" description="Polar residues" evidence="1">
    <location>
        <begin position="30"/>
        <end position="40"/>
    </location>
</feature>
<name>A0A9W9ZLP5_9CNID</name>
<dbReference type="PANTHER" id="PTHR24067">
    <property type="entry name" value="UBIQUITIN-CONJUGATING ENZYME E2"/>
    <property type="match status" value="1"/>
</dbReference>
<comment type="caution">
    <text evidence="3">The sequence shown here is derived from an EMBL/GenBank/DDBJ whole genome shotgun (WGS) entry which is preliminary data.</text>
</comment>
<proteinExistence type="predicted"/>
<dbReference type="Pfam" id="PF00179">
    <property type="entry name" value="UQ_con"/>
    <property type="match status" value="1"/>
</dbReference>
<organism evidence="3 4">
    <name type="scientific">Desmophyllum pertusum</name>
    <dbReference type="NCBI Taxonomy" id="174260"/>
    <lineage>
        <taxon>Eukaryota</taxon>
        <taxon>Metazoa</taxon>
        <taxon>Cnidaria</taxon>
        <taxon>Anthozoa</taxon>
        <taxon>Hexacorallia</taxon>
        <taxon>Scleractinia</taxon>
        <taxon>Caryophylliina</taxon>
        <taxon>Caryophylliidae</taxon>
        <taxon>Desmophyllum</taxon>
    </lineage>
</organism>
<feature type="region of interest" description="Disordered" evidence="1">
    <location>
        <begin position="19"/>
        <end position="80"/>
    </location>
</feature>
<dbReference type="Proteomes" id="UP001163046">
    <property type="component" value="Unassembled WGS sequence"/>
</dbReference>
<keyword evidence="4" id="KW-1185">Reference proteome</keyword>
<dbReference type="PROSITE" id="PS50127">
    <property type="entry name" value="UBC_2"/>
    <property type="match status" value="1"/>
</dbReference>
<dbReference type="Gene3D" id="3.10.110.10">
    <property type="entry name" value="Ubiquitin Conjugating Enzyme"/>
    <property type="match status" value="1"/>
</dbReference>
<evidence type="ECO:0000313" key="3">
    <source>
        <dbReference type="EMBL" id="KAJ7383138.1"/>
    </source>
</evidence>
<dbReference type="CDD" id="cd23814">
    <property type="entry name" value="UEV_AKTIP"/>
    <property type="match status" value="1"/>
</dbReference>
<gene>
    <name evidence="3" type="ORF">OS493_030288</name>
</gene>
<dbReference type="EMBL" id="MU825905">
    <property type="protein sequence ID" value="KAJ7383138.1"/>
    <property type="molecule type" value="Genomic_DNA"/>
</dbReference>
<accession>A0A9W9ZLP5</accession>
<dbReference type="SUPFAM" id="SSF54495">
    <property type="entry name" value="UBC-like"/>
    <property type="match status" value="1"/>
</dbReference>
<dbReference type="OrthoDB" id="5596422at2759"/>
<dbReference type="InterPro" id="IPR016135">
    <property type="entry name" value="UBQ-conjugating_enzyme/RWD"/>
</dbReference>
<dbReference type="SMART" id="SM00212">
    <property type="entry name" value="UBCc"/>
    <property type="match status" value="1"/>
</dbReference>
<evidence type="ECO:0000259" key="2">
    <source>
        <dbReference type="PROSITE" id="PS50127"/>
    </source>
</evidence>
<reference evidence="3" key="1">
    <citation type="submission" date="2023-01" db="EMBL/GenBank/DDBJ databases">
        <title>Genome assembly of the deep-sea coral Lophelia pertusa.</title>
        <authorList>
            <person name="Herrera S."/>
            <person name="Cordes E."/>
        </authorList>
    </citation>
    <scope>NUCLEOTIDE SEQUENCE</scope>
    <source>
        <strain evidence="3">USNM1676648</strain>
        <tissue evidence="3">Polyp</tissue>
    </source>
</reference>
<feature type="domain" description="UBC core" evidence="2">
    <location>
        <begin position="91"/>
        <end position="239"/>
    </location>
</feature>